<feature type="compositionally biased region" description="Basic residues" evidence="5">
    <location>
        <begin position="44"/>
        <end position="53"/>
    </location>
</feature>
<proteinExistence type="inferred from homology"/>
<dbReference type="InterPro" id="IPR005612">
    <property type="entry name" value="CCAAT-binding_factor"/>
</dbReference>
<evidence type="ECO:0000256" key="3">
    <source>
        <dbReference type="ARBA" id="ARBA00023054"/>
    </source>
</evidence>
<comment type="caution">
    <text evidence="8">The sequence shown here is derived from an EMBL/GenBank/DDBJ whole genome shotgun (WGS) entry which is preliminary data.</text>
</comment>
<dbReference type="InterPro" id="IPR011989">
    <property type="entry name" value="ARM-like"/>
</dbReference>
<dbReference type="InterPro" id="IPR016024">
    <property type="entry name" value="ARM-type_fold"/>
</dbReference>
<evidence type="ECO:0000256" key="5">
    <source>
        <dbReference type="SAM" id="MobiDB-lite"/>
    </source>
</evidence>
<evidence type="ECO:0000313" key="9">
    <source>
        <dbReference type="Proteomes" id="UP001515480"/>
    </source>
</evidence>
<dbReference type="GO" id="GO:0006270">
    <property type="term" value="P:DNA replication initiation"/>
    <property type="evidence" value="ECO:0007669"/>
    <property type="project" value="TreeGrafter"/>
</dbReference>
<sequence length="659" mass="71939">MVRRKRERKEVEPDFEARPRLLGKAKDERDLLPVKEAGGKWKFVKGKHNKASRRAAGEEEEGEEGGEREAEPEGVDEAARQAELQQVARRVEEDAAMVAAKKVSIARLGRRIVEAPYKNVGLLKDLLDMANRDRSPVVQRLALLSCISSLLDVMPAYRIRLPTEKELAMQVSAEVAKLRDFEKKFLVSYEGCLGTLTRWLKSPLPAHRVAAVRAVCEMLKKGYDFNFRDDLISTAVSLSRAADEKERSAACAALKEMFGADVFGEATLLAVKAMSALLKHNSFNVPEDVLECWLHLKLDGAALEPPLTKKMKKKKQSLDPVARELAQAAGERGNRARVQAQILEQVFVAYARVVKNGAHSPLLAVALKGVAQYAHQVNVDLLLDLFTNMRALLSPTAGLSTAASLQCVHALLRLLAGHGQALNVDTKDVQVRLYGLLIESELIEKPPLLATALDCLEHLCTKSRSSLLPARSASIARRLLSIACIAPHAQAIAILCVVSRLIMSCPRIATMLQPAEAGGATFSWSGDIDLEDPDGTVALRTTAWHLALLQRHYHPTVRTLSSKLAETLPPRFISCTPLKLIANFDQASGNFQPPPPQPKPHRFALALKEDPTAVKVFTAAVSSSIPEVRDAAATSMAAAERPCDVSFLGLANAILGSKL</sequence>
<gene>
    <name evidence="8" type="ORF">AB1Y20_011350</name>
</gene>
<evidence type="ECO:0000259" key="6">
    <source>
        <dbReference type="Pfam" id="PF03914"/>
    </source>
</evidence>
<reference evidence="8 9" key="1">
    <citation type="journal article" date="2024" name="Science">
        <title>Giant polyketide synthase enzymes in the biosynthesis of giant marine polyether toxins.</title>
        <authorList>
            <person name="Fallon T.R."/>
            <person name="Shende V.V."/>
            <person name="Wierzbicki I.H."/>
            <person name="Pendleton A.L."/>
            <person name="Watervoot N.F."/>
            <person name="Auber R.P."/>
            <person name="Gonzalez D.J."/>
            <person name="Wisecaver J.H."/>
            <person name="Moore B.S."/>
        </authorList>
    </citation>
    <scope>NUCLEOTIDE SEQUENCE [LARGE SCALE GENOMIC DNA]</scope>
    <source>
        <strain evidence="8 9">12B1</strain>
    </source>
</reference>
<evidence type="ECO:0000256" key="4">
    <source>
        <dbReference type="ARBA" id="ARBA00023242"/>
    </source>
</evidence>
<accession>A0AB34IP34</accession>
<keyword evidence="3" id="KW-0175">Coiled coil</keyword>
<dbReference type="InterPro" id="IPR016903">
    <property type="entry name" value="Nucleolar_cplx-assoc_3"/>
</dbReference>
<organism evidence="8 9">
    <name type="scientific">Prymnesium parvum</name>
    <name type="common">Toxic golden alga</name>
    <dbReference type="NCBI Taxonomy" id="97485"/>
    <lineage>
        <taxon>Eukaryota</taxon>
        <taxon>Haptista</taxon>
        <taxon>Haptophyta</taxon>
        <taxon>Prymnesiophyceae</taxon>
        <taxon>Prymnesiales</taxon>
        <taxon>Prymnesiaceae</taxon>
        <taxon>Prymnesium</taxon>
    </lineage>
</organism>
<dbReference type="Pfam" id="PF03914">
    <property type="entry name" value="CBF"/>
    <property type="match status" value="1"/>
</dbReference>
<dbReference type="AlphaFoldDB" id="A0AB34IP34"/>
<dbReference type="PANTHER" id="PTHR14428">
    <property type="entry name" value="NUCLEOLAR COMPLEX PROTEIN 3"/>
    <property type="match status" value="1"/>
</dbReference>
<dbReference type="EMBL" id="JBGBPQ010000022">
    <property type="protein sequence ID" value="KAL1503298.1"/>
    <property type="molecule type" value="Genomic_DNA"/>
</dbReference>
<keyword evidence="4" id="KW-0539">Nucleus</keyword>
<feature type="domain" description="CCAAT-binding factor" evidence="6">
    <location>
        <begin position="404"/>
        <end position="560"/>
    </location>
</feature>
<comment type="subcellular location">
    <subcellularLocation>
        <location evidence="1">Nucleus</location>
        <location evidence="1">Nucleolus</location>
    </subcellularLocation>
</comment>
<dbReference type="Pfam" id="PF07540">
    <property type="entry name" value="NOC3p"/>
    <property type="match status" value="1"/>
</dbReference>
<comment type="similarity">
    <text evidence="2">Belongs to the CBF/MAK21 family.</text>
</comment>
<evidence type="ECO:0008006" key="10">
    <source>
        <dbReference type="Google" id="ProtNLM"/>
    </source>
</evidence>
<protein>
    <recommendedName>
        <fullName evidence="10">Nucleolar complex protein 3 homolog</fullName>
    </recommendedName>
</protein>
<dbReference type="GO" id="GO:0005730">
    <property type="term" value="C:nucleolus"/>
    <property type="evidence" value="ECO:0007669"/>
    <property type="project" value="UniProtKB-SubCell"/>
</dbReference>
<keyword evidence="9" id="KW-1185">Reference proteome</keyword>
<dbReference type="PANTHER" id="PTHR14428:SF5">
    <property type="entry name" value="NUCLEOLAR COMPLEX PROTEIN 3 HOMOLOG"/>
    <property type="match status" value="1"/>
</dbReference>
<name>A0AB34IP34_PRYPA</name>
<dbReference type="Gene3D" id="1.25.10.10">
    <property type="entry name" value="Leucine-rich Repeat Variant"/>
    <property type="match status" value="1"/>
</dbReference>
<evidence type="ECO:0000256" key="2">
    <source>
        <dbReference type="ARBA" id="ARBA00007797"/>
    </source>
</evidence>
<dbReference type="GO" id="GO:0003682">
    <property type="term" value="F:chromatin binding"/>
    <property type="evidence" value="ECO:0007669"/>
    <property type="project" value="TreeGrafter"/>
</dbReference>
<feature type="compositionally biased region" description="Basic and acidic residues" evidence="5">
    <location>
        <begin position="8"/>
        <end position="29"/>
    </location>
</feature>
<evidence type="ECO:0000256" key="1">
    <source>
        <dbReference type="ARBA" id="ARBA00004604"/>
    </source>
</evidence>
<evidence type="ECO:0000313" key="8">
    <source>
        <dbReference type="EMBL" id="KAL1503298.1"/>
    </source>
</evidence>
<feature type="domain" description="Nucleolar complex-associated protein 3 N-terminal" evidence="7">
    <location>
        <begin position="101"/>
        <end position="190"/>
    </location>
</feature>
<dbReference type="InterPro" id="IPR011501">
    <property type="entry name" value="Noc3_N"/>
</dbReference>
<feature type="region of interest" description="Disordered" evidence="5">
    <location>
        <begin position="1"/>
        <end position="29"/>
    </location>
</feature>
<feature type="region of interest" description="Disordered" evidence="5">
    <location>
        <begin position="44"/>
        <end position="79"/>
    </location>
</feature>
<dbReference type="SUPFAM" id="SSF48371">
    <property type="entry name" value="ARM repeat"/>
    <property type="match status" value="1"/>
</dbReference>
<evidence type="ECO:0000259" key="7">
    <source>
        <dbReference type="Pfam" id="PF07540"/>
    </source>
</evidence>
<dbReference type="Proteomes" id="UP001515480">
    <property type="component" value="Unassembled WGS sequence"/>
</dbReference>